<comment type="subcellular location">
    <subcellularLocation>
        <location evidence="1">Membrane</location>
        <topology evidence="1">Multi-pass membrane protein</topology>
    </subcellularLocation>
</comment>
<dbReference type="InterPro" id="IPR003339">
    <property type="entry name" value="ABC/ECF_trnsptr_transmembrane"/>
</dbReference>
<keyword evidence="7" id="KW-1185">Reference proteome</keyword>
<feature type="transmembrane region" description="Helical" evidence="5">
    <location>
        <begin position="20"/>
        <end position="35"/>
    </location>
</feature>
<evidence type="ECO:0000256" key="1">
    <source>
        <dbReference type="ARBA" id="ARBA00004141"/>
    </source>
</evidence>
<dbReference type="GO" id="GO:0005886">
    <property type="term" value="C:plasma membrane"/>
    <property type="evidence" value="ECO:0007669"/>
    <property type="project" value="TreeGrafter"/>
</dbReference>
<dbReference type="CDD" id="cd16914">
    <property type="entry name" value="EcfT"/>
    <property type="match status" value="1"/>
</dbReference>
<evidence type="ECO:0000313" key="7">
    <source>
        <dbReference type="Proteomes" id="UP000199409"/>
    </source>
</evidence>
<gene>
    <name evidence="6" type="ORF">SAMN05660420_01144</name>
</gene>
<keyword evidence="3 5" id="KW-1133">Transmembrane helix</keyword>
<name>A0A1H3Y959_9BACT</name>
<feature type="transmembrane region" description="Helical" evidence="5">
    <location>
        <begin position="232"/>
        <end position="248"/>
    </location>
</feature>
<dbReference type="EMBL" id="FNQN01000003">
    <property type="protein sequence ID" value="SEA08136.1"/>
    <property type="molecule type" value="Genomic_DNA"/>
</dbReference>
<dbReference type="Proteomes" id="UP000199409">
    <property type="component" value="Unassembled WGS sequence"/>
</dbReference>
<dbReference type="AlphaFoldDB" id="A0A1H3Y959"/>
<dbReference type="RefSeq" id="WP_092345636.1">
    <property type="nucleotide sequence ID" value="NZ_FNQN01000003.1"/>
</dbReference>
<keyword evidence="2 5" id="KW-0812">Transmembrane</keyword>
<feature type="transmembrane region" description="Helical" evidence="5">
    <location>
        <begin position="72"/>
        <end position="97"/>
    </location>
</feature>
<dbReference type="PANTHER" id="PTHR33514:SF13">
    <property type="entry name" value="PROTEIN ABCI12, CHLOROPLASTIC"/>
    <property type="match status" value="1"/>
</dbReference>
<evidence type="ECO:0000256" key="3">
    <source>
        <dbReference type="ARBA" id="ARBA00022989"/>
    </source>
</evidence>
<proteinExistence type="predicted"/>
<accession>A0A1H3Y959</accession>
<evidence type="ECO:0000256" key="2">
    <source>
        <dbReference type="ARBA" id="ARBA00022692"/>
    </source>
</evidence>
<reference evidence="6 7" key="1">
    <citation type="submission" date="2016-10" db="EMBL/GenBank/DDBJ databases">
        <authorList>
            <person name="de Groot N.N."/>
        </authorList>
    </citation>
    <scope>NUCLEOTIDE SEQUENCE [LARGE SCALE GENOMIC DNA]</scope>
    <source>
        <strain evidence="6 7">DSM 7343</strain>
    </source>
</reference>
<organism evidence="6 7">
    <name type="scientific">Desulfuromusa kysingii</name>
    <dbReference type="NCBI Taxonomy" id="37625"/>
    <lineage>
        <taxon>Bacteria</taxon>
        <taxon>Pseudomonadati</taxon>
        <taxon>Thermodesulfobacteriota</taxon>
        <taxon>Desulfuromonadia</taxon>
        <taxon>Desulfuromonadales</taxon>
        <taxon>Geopsychrobacteraceae</taxon>
        <taxon>Desulfuromusa</taxon>
    </lineage>
</organism>
<keyword evidence="4 5" id="KW-0472">Membrane</keyword>
<dbReference type="STRING" id="37625.SAMN05660420_01144"/>
<sequence length="249" mass="27664">MTEGSYRSGNSFLHRTDPRVKLLLVLGLAVCLFSATTPQRLLLICCLWFAVAGVSTQVFYDVLRIIKMLRWLLVFTLIVHLFFTPGRTLFGTSWISYDGLVRGLMINTQFVLAVLFSLLLAWTTRPEALAAGLTTLLAPLQRLRVPVKEAGGMLLLVLHFFPLIQAEVAILKAERKENHAGRSGIKGWICHVEPLLTRLFDGADALAREINSGSQLLEQGADREGAKFDRHALMTAVGGLIIILLLWQV</sequence>
<evidence type="ECO:0000256" key="5">
    <source>
        <dbReference type="SAM" id="Phobius"/>
    </source>
</evidence>
<evidence type="ECO:0000313" key="6">
    <source>
        <dbReference type="EMBL" id="SEA08136.1"/>
    </source>
</evidence>
<dbReference type="PANTHER" id="PTHR33514">
    <property type="entry name" value="PROTEIN ABCI12, CHLOROPLASTIC"/>
    <property type="match status" value="1"/>
</dbReference>
<feature type="transmembrane region" description="Helical" evidence="5">
    <location>
        <begin position="41"/>
        <end position="60"/>
    </location>
</feature>
<dbReference type="OrthoDB" id="5406084at2"/>
<dbReference type="Pfam" id="PF02361">
    <property type="entry name" value="CbiQ"/>
    <property type="match status" value="1"/>
</dbReference>
<evidence type="ECO:0000256" key="4">
    <source>
        <dbReference type="ARBA" id="ARBA00023136"/>
    </source>
</evidence>
<protein>
    <submittedName>
        <fullName evidence="6">Energy-coupling factor transport system permease protein</fullName>
    </submittedName>
</protein>
<feature type="transmembrane region" description="Helical" evidence="5">
    <location>
        <begin position="103"/>
        <end position="122"/>
    </location>
</feature>